<gene>
    <name evidence="1" type="ORF">BD31_I0074</name>
</gene>
<dbReference type="EMBL" id="AEXL02000090">
    <property type="protein sequence ID" value="EIJ66023.1"/>
    <property type="molecule type" value="Genomic_DNA"/>
</dbReference>
<protein>
    <submittedName>
        <fullName evidence="1">Uncharacterized protein</fullName>
    </submittedName>
</protein>
<sequence>MVDCCICKVVPGTLKIKDGNPKYIGKPVCKECEGYRKLLKETK</sequence>
<accession>I3D2T0</accession>
<dbReference type="Proteomes" id="UP000003423">
    <property type="component" value="Unassembled WGS sequence"/>
</dbReference>
<dbReference type="PATRIC" id="fig|859350.6.peg.1002"/>
<dbReference type="RefSeq" id="WP_008299504.1">
    <property type="nucleotide sequence ID" value="NZ_AEXL02000090.1"/>
</dbReference>
<reference evidence="1 2" key="1">
    <citation type="journal article" date="2012" name="J. Bacteriol.">
        <title>Genome sequence of "Candidatus Nitrosopumilus salaria" BD31, an ammonia-oxidizing archaeon from the San Francisco Bay estuary.</title>
        <authorList>
            <person name="Mosier A.C."/>
            <person name="Allen E.E."/>
            <person name="Kim M."/>
            <person name="Ferriera S."/>
            <person name="Francis C.A."/>
        </authorList>
    </citation>
    <scope>NUCLEOTIDE SEQUENCE [LARGE SCALE GENOMIC DNA]</scope>
    <source>
        <strain evidence="1 2">BD31</strain>
    </source>
</reference>
<evidence type="ECO:0000313" key="1">
    <source>
        <dbReference type="EMBL" id="EIJ66023.1"/>
    </source>
</evidence>
<keyword evidence="2" id="KW-1185">Reference proteome</keyword>
<name>I3D2T0_9ARCH</name>
<proteinExistence type="predicted"/>
<organism evidence="1 2">
    <name type="scientific">Candidatus Nitrosopumilus salarius BD31</name>
    <dbReference type="NCBI Taxonomy" id="859350"/>
    <lineage>
        <taxon>Archaea</taxon>
        <taxon>Nitrososphaerota</taxon>
        <taxon>Nitrososphaeria</taxon>
        <taxon>Nitrosopumilales</taxon>
        <taxon>Nitrosopumilaceae</taxon>
        <taxon>Nitrosopumilus</taxon>
    </lineage>
</organism>
<dbReference type="AlphaFoldDB" id="I3D2T0"/>
<comment type="caution">
    <text evidence="1">The sequence shown here is derived from an EMBL/GenBank/DDBJ whole genome shotgun (WGS) entry which is preliminary data.</text>
</comment>
<evidence type="ECO:0000313" key="2">
    <source>
        <dbReference type="Proteomes" id="UP000003423"/>
    </source>
</evidence>